<protein>
    <submittedName>
        <fullName evidence="1">CD3324 family protein</fullName>
    </submittedName>
</protein>
<dbReference type="PANTHER" id="PTHR37812:SF1">
    <property type="entry name" value="MU-LIKE PROPHAGE FLUMU PROTEIN C"/>
    <property type="match status" value="1"/>
</dbReference>
<dbReference type="EMBL" id="JBHSDT010000001">
    <property type="protein sequence ID" value="MFC4401720.1"/>
    <property type="molecule type" value="Genomic_DNA"/>
</dbReference>
<proteinExistence type="predicted"/>
<dbReference type="Proteomes" id="UP001595882">
    <property type="component" value="Unassembled WGS sequence"/>
</dbReference>
<accession>A0ABV8WPE6</accession>
<dbReference type="Gene3D" id="1.10.10.60">
    <property type="entry name" value="Homeodomain-like"/>
    <property type="match status" value="1"/>
</dbReference>
<keyword evidence="2" id="KW-1185">Reference proteome</keyword>
<gene>
    <name evidence="1" type="ORF">ACFOY7_01220</name>
</gene>
<dbReference type="PANTHER" id="PTHR37812">
    <property type="entry name" value="MU-LIKE PROPHAGE FLUMU PROTEIN C"/>
    <property type="match status" value="1"/>
</dbReference>
<reference evidence="2" key="1">
    <citation type="journal article" date="2019" name="Int. J. Syst. Evol. Microbiol.">
        <title>The Global Catalogue of Microorganisms (GCM) 10K type strain sequencing project: providing services to taxonomists for standard genome sequencing and annotation.</title>
        <authorList>
            <consortium name="The Broad Institute Genomics Platform"/>
            <consortium name="The Broad Institute Genome Sequencing Center for Infectious Disease"/>
            <person name="Wu L."/>
            <person name="Ma J."/>
        </authorList>
    </citation>
    <scope>NUCLEOTIDE SEQUENCE [LARGE SCALE GENOMIC DNA]</scope>
    <source>
        <strain evidence="2">CCUG 37865</strain>
    </source>
</reference>
<organism evidence="1 2">
    <name type="scientific">Gracilibacillus xinjiangensis</name>
    <dbReference type="NCBI Taxonomy" id="1193282"/>
    <lineage>
        <taxon>Bacteria</taxon>
        <taxon>Bacillati</taxon>
        <taxon>Bacillota</taxon>
        <taxon>Bacilli</taxon>
        <taxon>Bacillales</taxon>
        <taxon>Bacillaceae</taxon>
        <taxon>Gracilibacillus</taxon>
    </lineage>
</organism>
<sequence>MKYMKAREVLPDELLERLQDYIQGEMLYIPKRVPTRKGWGTCSGNRKYYDDRNNEIIEAFRKGRRLESLAQEYYLSVETVKKIVYRK</sequence>
<dbReference type="SUPFAM" id="SSF46689">
    <property type="entry name" value="Homeodomain-like"/>
    <property type="match status" value="1"/>
</dbReference>
<name>A0ABV8WPE6_9BACI</name>
<evidence type="ECO:0000313" key="2">
    <source>
        <dbReference type="Proteomes" id="UP001595882"/>
    </source>
</evidence>
<evidence type="ECO:0000313" key="1">
    <source>
        <dbReference type="EMBL" id="MFC4401720.1"/>
    </source>
</evidence>
<dbReference type="RefSeq" id="WP_390248563.1">
    <property type="nucleotide sequence ID" value="NZ_JBHSDT010000001.1"/>
</dbReference>
<comment type="caution">
    <text evidence="1">The sequence shown here is derived from an EMBL/GenBank/DDBJ whole genome shotgun (WGS) entry which is preliminary data.</text>
</comment>
<dbReference type="InterPro" id="IPR049739">
    <property type="entry name" value="YraL-like"/>
</dbReference>
<dbReference type="InterPro" id="IPR009057">
    <property type="entry name" value="Homeodomain-like_sf"/>
</dbReference>
<dbReference type="NCBIfam" id="NF040785">
    <property type="entry name" value="CD3324_fam"/>
    <property type="match status" value="1"/>
</dbReference>
<dbReference type="InterPro" id="IPR052411">
    <property type="entry name" value="c-mor_Regulatory_Protein"/>
</dbReference>